<comment type="caution">
    <text evidence="2">The sequence shown here is derived from an EMBL/GenBank/DDBJ whole genome shotgun (WGS) entry which is preliminary data.</text>
</comment>
<keyword evidence="1" id="KW-0812">Transmembrane</keyword>
<dbReference type="Proteomes" id="UP000027946">
    <property type="component" value="Unassembled WGS sequence"/>
</dbReference>
<gene>
    <name evidence="2" type="ORF">CLIT_2c02510</name>
</gene>
<evidence type="ECO:0000256" key="1">
    <source>
        <dbReference type="SAM" id="Phobius"/>
    </source>
</evidence>
<protein>
    <submittedName>
        <fullName evidence="2">Uncharacterized protein</fullName>
    </submittedName>
</protein>
<keyword evidence="3" id="KW-1185">Reference proteome</keyword>
<feature type="transmembrane region" description="Helical" evidence="1">
    <location>
        <begin position="6"/>
        <end position="24"/>
    </location>
</feature>
<organism evidence="2 3">
    <name type="scientific">Peptoclostridium litorale DSM 5388</name>
    <dbReference type="NCBI Taxonomy" id="1121324"/>
    <lineage>
        <taxon>Bacteria</taxon>
        <taxon>Bacillati</taxon>
        <taxon>Bacillota</taxon>
        <taxon>Clostridia</taxon>
        <taxon>Peptostreptococcales</taxon>
        <taxon>Peptoclostridiaceae</taxon>
        <taxon>Peptoclostridium</taxon>
    </lineage>
</organism>
<dbReference type="EMBL" id="JJMM01000002">
    <property type="protein sequence ID" value="KDR96645.1"/>
    <property type="molecule type" value="Genomic_DNA"/>
</dbReference>
<evidence type="ECO:0000313" key="2">
    <source>
        <dbReference type="EMBL" id="KDR96645.1"/>
    </source>
</evidence>
<dbReference type="AlphaFoldDB" id="A0A069RKK6"/>
<keyword evidence="1" id="KW-1133">Transmembrane helix</keyword>
<proteinExistence type="predicted"/>
<sequence length="39" mass="4299">MSKTLVLLGFTGLIIVLFTYMASFDSKSNSGKSKKTKKK</sequence>
<reference evidence="2 3" key="1">
    <citation type="submission" date="2014-03" db="EMBL/GenBank/DDBJ databases">
        <title>Genome sequence of Clostridium litorale W6, DSM 5388.</title>
        <authorList>
            <person name="Poehlein A."/>
            <person name="Jagirdar A."/>
            <person name="Khonsari B."/>
            <person name="Chibani C.M."/>
            <person name="Gutierrez Gutierrez D.A."/>
            <person name="Davydova E."/>
            <person name="Alghaithi H.S."/>
            <person name="Nair K.P."/>
            <person name="Dhamotharan K."/>
            <person name="Chandran L."/>
            <person name="G W."/>
            <person name="Daniel R."/>
        </authorList>
    </citation>
    <scope>NUCLEOTIDE SEQUENCE [LARGE SCALE GENOMIC DNA]</scope>
    <source>
        <strain evidence="2 3">W6</strain>
    </source>
</reference>
<evidence type="ECO:0000313" key="3">
    <source>
        <dbReference type="Proteomes" id="UP000027946"/>
    </source>
</evidence>
<name>A0A069RKK6_PEPLI</name>
<keyword evidence="1" id="KW-0472">Membrane</keyword>
<accession>A0A069RKK6</accession>